<accession>X0Z316</accession>
<dbReference type="Pfam" id="PF12705">
    <property type="entry name" value="PDDEXK_1"/>
    <property type="match status" value="1"/>
</dbReference>
<sequence>RLAIDSQISMYNLAHWQTDSRLDGTIYDVIRKPTIHPKLIPAGSVKKTTEENIGTLQEIIDVSQYYGFDVTEFEHNEAILAVVDKTKLKETPELYSRRVAIDCLQRPNRYYQRQTITRHDWKLGEWANDLWNITQTLMLERRQNGKPRQNTRSCFDYSRPCAYLGICSGHDEEDSNNWVRRNKRHSELDVEGSGLNVLTNSRISCFNTCPRKHYYRYELGIERRDEERSEALFFGTA</sequence>
<evidence type="ECO:0000259" key="1">
    <source>
        <dbReference type="Pfam" id="PF12705"/>
    </source>
</evidence>
<organism evidence="2">
    <name type="scientific">marine sediment metagenome</name>
    <dbReference type="NCBI Taxonomy" id="412755"/>
    <lineage>
        <taxon>unclassified sequences</taxon>
        <taxon>metagenomes</taxon>
        <taxon>ecological metagenomes</taxon>
    </lineage>
</organism>
<feature type="domain" description="PD-(D/E)XK endonuclease-like" evidence="1">
    <location>
        <begin position="199"/>
        <end position="236"/>
    </location>
</feature>
<name>X0Z316_9ZZZZ</name>
<dbReference type="AlphaFoldDB" id="X0Z316"/>
<feature type="non-terminal residue" evidence="2">
    <location>
        <position position="1"/>
    </location>
</feature>
<comment type="caution">
    <text evidence="2">The sequence shown here is derived from an EMBL/GenBank/DDBJ whole genome shotgun (WGS) entry which is preliminary data.</text>
</comment>
<proteinExistence type="predicted"/>
<dbReference type="InterPro" id="IPR038726">
    <property type="entry name" value="PDDEXK_AddAB-type"/>
</dbReference>
<gene>
    <name evidence="2" type="ORF">S01H1_76058</name>
</gene>
<reference evidence="2" key="1">
    <citation type="journal article" date="2014" name="Front. Microbiol.">
        <title>High frequency of phylogenetically diverse reductive dehalogenase-homologous genes in deep subseafloor sedimentary metagenomes.</title>
        <authorList>
            <person name="Kawai M."/>
            <person name="Futagami T."/>
            <person name="Toyoda A."/>
            <person name="Takaki Y."/>
            <person name="Nishi S."/>
            <person name="Hori S."/>
            <person name="Arai W."/>
            <person name="Tsubouchi T."/>
            <person name="Morono Y."/>
            <person name="Uchiyama I."/>
            <person name="Ito T."/>
            <person name="Fujiyama A."/>
            <person name="Inagaki F."/>
            <person name="Takami H."/>
        </authorList>
    </citation>
    <scope>NUCLEOTIDE SEQUENCE</scope>
    <source>
        <strain evidence="2">Expedition CK06-06</strain>
    </source>
</reference>
<feature type="non-terminal residue" evidence="2">
    <location>
        <position position="237"/>
    </location>
</feature>
<protein>
    <recommendedName>
        <fullName evidence="1">PD-(D/E)XK endonuclease-like domain-containing protein</fullName>
    </recommendedName>
</protein>
<evidence type="ECO:0000313" key="2">
    <source>
        <dbReference type="EMBL" id="GAG52887.1"/>
    </source>
</evidence>
<dbReference type="EMBL" id="BARS01051018">
    <property type="protein sequence ID" value="GAG52887.1"/>
    <property type="molecule type" value="Genomic_DNA"/>
</dbReference>